<dbReference type="InterPro" id="IPR002539">
    <property type="entry name" value="MaoC-like_dom"/>
</dbReference>
<gene>
    <name evidence="2" type="ORF">H7995_14050</name>
</gene>
<reference evidence="2 3" key="1">
    <citation type="submission" date="2020-08" db="EMBL/GenBank/DDBJ databases">
        <title>Pseudomonas sp. nov.</title>
        <authorList>
            <person name="Gieschler S."/>
            <person name="Fiedler G."/>
            <person name="Brinks E."/>
            <person name="Boehnlein C."/>
            <person name="Franz C.M.A.P."/>
            <person name="Kabisch J."/>
        </authorList>
    </citation>
    <scope>NUCLEOTIDE SEQUENCE [LARGE SCALE GENOMIC DNA]</scope>
    <source>
        <strain evidence="2 3">MBT-1</strain>
    </source>
</reference>
<dbReference type="GO" id="GO:0019171">
    <property type="term" value="F:(3R)-hydroxyacyl-[acyl-carrier-protein] dehydratase activity"/>
    <property type="evidence" value="ECO:0007669"/>
    <property type="project" value="TreeGrafter"/>
</dbReference>
<dbReference type="Pfam" id="PF01575">
    <property type="entry name" value="MaoC_dehydratas"/>
    <property type="match status" value="1"/>
</dbReference>
<sequence>MTSLRQRAAQGLKVGDSFTLSRHFSDADIQDFAKISRDYNPVHCDARFAEARGFRAPVSHGLLTASLLTEIGGQIGWLAAGMTCDFKKPVYAGDRITCHWVITEITDNDRATATVTMTNEDGVVVLQAHTRGILPRAEEREILSRMLAEGDPSNGAREVCALATPAMLP</sequence>
<dbReference type="PANTHER" id="PTHR43437:SF3">
    <property type="entry name" value="HYDROXYACYL-THIOESTER DEHYDRATASE TYPE 2, MITOCHONDRIAL"/>
    <property type="match status" value="1"/>
</dbReference>
<dbReference type="EMBL" id="JACMYG010000012">
    <property type="protein sequence ID" value="MBC2690918.1"/>
    <property type="molecule type" value="Genomic_DNA"/>
</dbReference>
<evidence type="ECO:0000313" key="2">
    <source>
        <dbReference type="EMBL" id="MBC2690918.1"/>
    </source>
</evidence>
<dbReference type="GO" id="GO:0006633">
    <property type="term" value="P:fatty acid biosynthetic process"/>
    <property type="evidence" value="ECO:0007669"/>
    <property type="project" value="TreeGrafter"/>
</dbReference>
<dbReference type="PROSITE" id="PS50096">
    <property type="entry name" value="IQ"/>
    <property type="match status" value="1"/>
</dbReference>
<dbReference type="RefSeq" id="WP_185818509.1">
    <property type="nucleotide sequence ID" value="NZ_JACMYG010000012.1"/>
</dbReference>
<accession>A0A7X1GG23</accession>
<dbReference type="InterPro" id="IPR050965">
    <property type="entry name" value="UPF0336/Enoyl-CoA_hydratase"/>
</dbReference>
<proteinExistence type="predicted"/>
<protein>
    <submittedName>
        <fullName evidence="2">MaoC family dehydratase</fullName>
    </submittedName>
</protein>
<dbReference type="AlphaFoldDB" id="A0A7X1GG23"/>
<dbReference type="InterPro" id="IPR029069">
    <property type="entry name" value="HotDog_dom_sf"/>
</dbReference>
<dbReference type="Proteomes" id="UP000526003">
    <property type="component" value="Unassembled WGS sequence"/>
</dbReference>
<dbReference type="SUPFAM" id="SSF54637">
    <property type="entry name" value="Thioesterase/thiol ester dehydrase-isomerase"/>
    <property type="match status" value="1"/>
</dbReference>
<dbReference type="Gene3D" id="3.10.129.10">
    <property type="entry name" value="Hotdog Thioesterase"/>
    <property type="match status" value="1"/>
</dbReference>
<evidence type="ECO:0000313" key="3">
    <source>
        <dbReference type="Proteomes" id="UP000526003"/>
    </source>
</evidence>
<feature type="domain" description="MaoC-like" evidence="1">
    <location>
        <begin position="20"/>
        <end position="120"/>
    </location>
</feature>
<evidence type="ECO:0000259" key="1">
    <source>
        <dbReference type="Pfam" id="PF01575"/>
    </source>
</evidence>
<comment type="caution">
    <text evidence="2">The sequence shown here is derived from an EMBL/GenBank/DDBJ whole genome shotgun (WGS) entry which is preliminary data.</text>
</comment>
<name>A0A7X1GG23_9PSED</name>
<dbReference type="PANTHER" id="PTHR43437">
    <property type="entry name" value="HYDROXYACYL-THIOESTER DEHYDRATASE TYPE 2, MITOCHONDRIAL-RELATED"/>
    <property type="match status" value="1"/>
</dbReference>
<dbReference type="CDD" id="cd03449">
    <property type="entry name" value="R_hydratase"/>
    <property type="match status" value="1"/>
</dbReference>
<organism evidence="2 3">
    <name type="scientific">Pseudomonas kielensis</name>
    <dbReference type="NCBI Taxonomy" id="2762577"/>
    <lineage>
        <taxon>Bacteria</taxon>
        <taxon>Pseudomonadati</taxon>
        <taxon>Pseudomonadota</taxon>
        <taxon>Gammaproteobacteria</taxon>
        <taxon>Pseudomonadales</taxon>
        <taxon>Pseudomonadaceae</taxon>
        <taxon>Pseudomonas</taxon>
    </lineage>
</organism>
<keyword evidence="3" id="KW-1185">Reference proteome</keyword>